<dbReference type="PANTHER" id="PTHR10954:SF18">
    <property type="entry name" value="RIBONUCLEASE HII"/>
    <property type="match status" value="1"/>
</dbReference>
<dbReference type="GO" id="GO:0043137">
    <property type="term" value="P:DNA replication, removal of RNA primer"/>
    <property type="evidence" value="ECO:0007669"/>
    <property type="project" value="TreeGrafter"/>
</dbReference>
<comment type="catalytic activity">
    <reaction evidence="1 14 15 16">
        <text>Endonucleolytic cleavage to 5'-phosphomonoester.</text>
        <dbReference type="EC" id="3.1.26.4"/>
    </reaction>
</comment>
<dbReference type="InterPro" id="IPR012337">
    <property type="entry name" value="RNaseH-like_sf"/>
</dbReference>
<evidence type="ECO:0000313" key="23">
    <source>
        <dbReference type="Proteomes" id="UP000664081"/>
    </source>
</evidence>
<dbReference type="NCBIfam" id="NF000594">
    <property type="entry name" value="PRK00015.1-1"/>
    <property type="match status" value="1"/>
</dbReference>
<dbReference type="EC" id="3.1.26.4" evidence="6 14"/>
<dbReference type="RefSeq" id="WP_096810103.1">
    <property type="nucleotide sequence ID" value="NZ_BMCF01000004.1"/>
</dbReference>
<dbReference type="EMBL" id="UHDS01000001">
    <property type="protein sequence ID" value="SUM55333.1"/>
    <property type="molecule type" value="Genomic_DNA"/>
</dbReference>
<gene>
    <name evidence="14 20" type="primary">rnhB</name>
    <name evidence="19" type="ORF">BUZ61_03370</name>
    <name evidence="18" type="ORF">J3T88_00055</name>
    <name evidence="20" type="ORF">NCTC13834_01696</name>
</gene>
<dbReference type="AlphaFoldDB" id="A0A291JLQ7"/>
<evidence type="ECO:0000256" key="11">
    <source>
        <dbReference type="ARBA" id="ARBA00022759"/>
    </source>
</evidence>
<organism evidence="20 22">
    <name type="scientific">Staphylococcus nepalensis</name>
    <dbReference type="NCBI Taxonomy" id="214473"/>
    <lineage>
        <taxon>Bacteria</taxon>
        <taxon>Bacillati</taxon>
        <taxon>Bacillota</taxon>
        <taxon>Bacilli</taxon>
        <taxon>Bacillales</taxon>
        <taxon>Staphylococcaceae</taxon>
        <taxon>Staphylococcus</taxon>
    </lineage>
</organism>
<dbReference type="NCBIfam" id="NF000595">
    <property type="entry name" value="PRK00015.1-3"/>
    <property type="match status" value="1"/>
</dbReference>
<evidence type="ECO:0000313" key="22">
    <source>
        <dbReference type="Proteomes" id="UP000254412"/>
    </source>
</evidence>
<evidence type="ECO:0000313" key="18">
    <source>
        <dbReference type="EMBL" id="MBO1225711.1"/>
    </source>
</evidence>
<dbReference type="CDD" id="cd07182">
    <property type="entry name" value="RNase_HII_bacteria_HII_like"/>
    <property type="match status" value="1"/>
</dbReference>
<evidence type="ECO:0000313" key="19">
    <source>
        <dbReference type="EMBL" id="PTK60090.1"/>
    </source>
</evidence>
<evidence type="ECO:0000256" key="8">
    <source>
        <dbReference type="ARBA" id="ARBA00022490"/>
    </source>
</evidence>
<comment type="subcellular location">
    <subcellularLocation>
        <location evidence="4 14">Cytoplasm</location>
    </subcellularLocation>
</comment>
<reference evidence="18 23" key="4">
    <citation type="submission" date="2021-03" db="EMBL/GenBank/DDBJ databases">
        <title>Staphylococci and Mammaliicocci in bats.</title>
        <authorList>
            <person name="Fountain K."/>
        </authorList>
    </citation>
    <scope>NUCLEOTIDE SEQUENCE [LARGE SCALE GENOMIC DNA]</scope>
    <source>
        <strain evidence="18 23">18_1_E_SW</strain>
    </source>
</reference>
<dbReference type="InterPro" id="IPR022898">
    <property type="entry name" value="RNase_HII"/>
</dbReference>
<feature type="domain" description="RNase H type-2" evidence="17">
    <location>
        <begin position="72"/>
        <end position="256"/>
    </location>
</feature>
<evidence type="ECO:0000313" key="20">
    <source>
        <dbReference type="EMBL" id="SUM55333.1"/>
    </source>
</evidence>
<dbReference type="InterPro" id="IPR024567">
    <property type="entry name" value="RNase_HII/HIII_dom"/>
</dbReference>
<evidence type="ECO:0000256" key="9">
    <source>
        <dbReference type="ARBA" id="ARBA00022722"/>
    </source>
</evidence>
<evidence type="ECO:0000256" key="4">
    <source>
        <dbReference type="ARBA" id="ARBA00004496"/>
    </source>
</evidence>
<dbReference type="GO" id="GO:0032299">
    <property type="term" value="C:ribonuclease H2 complex"/>
    <property type="evidence" value="ECO:0007669"/>
    <property type="project" value="TreeGrafter"/>
</dbReference>
<dbReference type="PANTHER" id="PTHR10954">
    <property type="entry name" value="RIBONUCLEASE H2 SUBUNIT A"/>
    <property type="match status" value="1"/>
</dbReference>
<feature type="binding site" evidence="14 15">
    <location>
        <position position="170"/>
    </location>
    <ligand>
        <name>a divalent metal cation</name>
        <dbReference type="ChEBI" id="CHEBI:60240"/>
    </ligand>
</feature>
<keyword evidence="13 14" id="KW-0464">Manganese</keyword>
<dbReference type="Gene3D" id="3.30.420.10">
    <property type="entry name" value="Ribonuclease H-like superfamily/Ribonuclease H"/>
    <property type="match status" value="1"/>
</dbReference>
<dbReference type="EMBL" id="JAFNLT010000001">
    <property type="protein sequence ID" value="MBO1225711.1"/>
    <property type="molecule type" value="Genomic_DNA"/>
</dbReference>
<keyword evidence="10 14" id="KW-0479">Metal-binding</keyword>
<evidence type="ECO:0000256" key="10">
    <source>
        <dbReference type="ARBA" id="ARBA00022723"/>
    </source>
</evidence>
<comment type="cofactor">
    <cofactor evidence="14 15">
        <name>Mn(2+)</name>
        <dbReference type="ChEBI" id="CHEBI:29035"/>
    </cofactor>
    <cofactor evidence="14 15">
        <name>Mg(2+)</name>
        <dbReference type="ChEBI" id="CHEBI:18420"/>
    </cofactor>
    <text evidence="14 15">Manganese or magnesium. Binds 1 divalent metal ion per monomer in the absence of substrate. May bind a second metal ion after substrate binding.</text>
</comment>
<dbReference type="KEGG" id="snl:BJD96_08430"/>
<dbReference type="GO" id="GO:0030145">
    <property type="term" value="F:manganese ion binding"/>
    <property type="evidence" value="ECO:0007669"/>
    <property type="project" value="UniProtKB-UniRule"/>
</dbReference>
<evidence type="ECO:0000256" key="12">
    <source>
        <dbReference type="ARBA" id="ARBA00022801"/>
    </source>
</evidence>
<comment type="function">
    <text evidence="3 14 16">Endonuclease that specifically degrades the RNA of RNA-DNA hybrids.</text>
</comment>
<evidence type="ECO:0000256" key="2">
    <source>
        <dbReference type="ARBA" id="ARBA00001946"/>
    </source>
</evidence>
<name>A0A291JLQ7_9STAP</name>
<dbReference type="InterPro" id="IPR036397">
    <property type="entry name" value="RNaseH_sf"/>
</dbReference>
<evidence type="ECO:0000259" key="17">
    <source>
        <dbReference type="PROSITE" id="PS51975"/>
    </source>
</evidence>
<dbReference type="SUPFAM" id="SSF53098">
    <property type="entry name" value="Ribonuclease H-like"/>
    <property type="match status" value="1"/>
</dbReference>
<dbReference type="Proteomes" id="UP000664081">
    <property type="component" value="Unassembled WGS sequence"/>
</dbReference>
<evidence type="ECO:0000256" key="14">
    <source>
        <dbReference type="HAMAP-Rule" id="MF_00052"/>
    </source>
</evidence>
<dbReference type="GO" id="GO:0004523">
    <property type="term" value="F:RNA-DNA hybrid ribonuclease activity"/>
    <property type="evidence" value="ECO:0007669"/>
    <property type="project" value="UniProtKB-UniRule"/>
</dbReference>
<comment type="similarity">
    <text evidence="5 14 16">Belongs to the RNase HII family.</text>
</comment>
<dbReference type="Pfam" id="PF01351">
    <property type="entry name" value="RNase_HII"/>
    <property type="match status" value="1"/>
</dbReference>
<feature type="binding site" evidence="14 15">
    <location>
        <position position="79"/>
    </location>
    <ligand>
        <name>a divalent metal cation</name>
        <dbReference type="ChEBI" id="CHEBI:60240"/>
    </ligand>
</feature>
<dbReference type="Proteomes" id="UP000240400">
    <property type="component" value="Unassembled WGS sequence"/>
</dbReference>
<dbReference type="EMBL" id="PZHR01000010">
    <property type="protein sequence ID" value="PTK60090.1"/>
    <property type="molecule type" value="Genomic_DNA"/>
</dbReference>
<keyword evidence="8 14" id="KW-0963">Cytoplasm</keyword>
<dbReference type="GO" id="GO:0006298">
    <property type="term" value="P:mismatch repair"/>
    <property type="evidence" value="ECO:0007669"/>
    <property type="project" value="TreeGrafter"/>
</dbReference>
<keyword evidence="12 14" id="KW-0378">Hydrolase</keyword>
<keyword evidence="11 14" id="KW-0255">Endonuclease</keyword>
<dbReference type="FunFam" id="3.30.420.10:FF:000006">
    <property type="entry name" value="Ribonuclease HII"/>
    <property type="match status" value="1"/>
</dbReference>
<dbReference type="GO" id="GO:0005737">
    <property type="term" value="C:cytoplasm"/>
    <property type="evidence" value="ECO:0007669"/>
    <property type="project" value="UniProtKB-SubCell"/>
</dbReference>
<dbReference type="PROSITE" id="PS51975">
    <property type="entry name" value="RNASE_H_2"/>
    <property type="match status" value="1"/>
</dbReference>
<evidence type="ECO:0000313" key="21">
    <source>
        <dbReference type="Proteomes" id="UP000240400"/>
    </source>
</evidence>
<dbReference type="HAMAP" id="MF_00052_B">
    <property type="entry name" value="RNase_HII_B"/>
    <property type="match status" value="1"/>
</dbReference>
<evidence type="ECO:0000256" key="1">
    <source>
        <dbReference type="ARBA" id="ARBA00000077"/>
    </source>
</evidence>
<proteinExistence type="inferred from homology"/>
<keyword evidence="23" id="KW-1185">Reference proteome</keyword>
<evidence type="ECO:0000256" key="3">
    <source>
        <dbReference type="ARBA" id="ARBA00004065"/>
    </source>
</evidence>
<protein>
    <recommendedName>
        <fullName evidence="7 14">Ribonuclease HII</fullName>
        <shortName evidence="14">RNase HII</shortName>
        <ecNumber evidence="6 14">3.1.26.4</ecNumber>
    </recommendedName>
</protein>
<evidence type="ECO:0000256" key="13">
    <source>
        <dbReference type="ARBA" id="ARBA00023211"/>
    </source>
</evidence>
<reference evidence="19" key="2">
    <citation type="submission" date="2018-03" db="EMBL/GenBank/DDBJ databases">
        <authorList>
            <person name="Keele B.F."/>
        </authorList>
    </citation>
    <scope>NUCLEOTIDE SEQUENCE</scope>
    <source>
        <strain evidence="19">SNUC 4337</strain>
    </source>
</reference>
<reference evidence="20 22" key="3">
    <citation type="submission" date="2018-06" db="EMBL/GenBank/DDBJ databases">
        <authorList>
            <consortium name="Pathogen Informatics"/>
            <person name="Doyle S."/>
        </authorList>
    </citation>
    <scope>NUCLEOTIDE SEQUENCE [LARGE SCALE GENOMIC DNA]</scope>
    <source>
        <strain evidence="20 22">NCTC13834</strain>
    </source>
</reference>
<dbReference type="GO" id="GO:0003723">
    <property type="term" value="F:RNA binding"/>
    <property type="evidence" value="ECO:0007669"/>
    <property type="project" value="UniProtKB-UniRule"/>
</dbReference>
<evidence type="ECO:0000256" key="6">
    <source>
        <dbReference type="ARBA" id="ARBA00012180"/>
    </source>
</evidence>
<dbReference type="OrthoDB" id="9803420at2"/>
<dbReference type="GeneID" id="66777087"/>
<evidence type="ECO:0000256" key="15">
    <source>
        <dbReference type="PROSITE-ProRule" id="PRU01319"/>
    </source>
</evidence>
<reference evidence="19 21" key="1">
    <citation type="journal article" date="2016" name="Front. Microbiol.">
        <title>Comprehensive Phylogenetic Analysis of Bovine Non-aureus Staphylococci Species Based on Whole-Genome Sequencing.</title>
        <authorList>
            <person name="Naushad S."/>
            <person name="Barkema H.W."/>
            <person name="Luby C."/>
            <person name="Condas L.A."/>
            <person name="Nobrega D.B."/>
            <person name="Carson D.A."/>
            <person name="De Buck J."/>
        </authorList>
    </citation>
    <scope>NUCLEOTIDE SEQUENCE [LARGE SCALE GENOMIC DNA]</scope>
    <source>
        <strain evidence="19 21">SNUC 4337</strain>
    </source>
</reference>
<feature type="binding site" evidence="14 15">
    <location>
        <position position="78"/>
    </location>
    <ligand>
        <name>a divalent metal cation</name>
        <dbReference type="ChEBI" id="CHEBI:60240"/>
    </ligand>
</feature>
<accession>A0A291JLQ7</accession>
<evidence type="ECO:0000256" key="5">
    <source>
        <dbReference type="ARBA" id="ARBA00007383"/>
    </source>
</evidence>
<keyword evidence="9 14" id="KW-0540">Nuclease</keyword>
<sequence length="256" mass="28691">MKQTIKEIKAHLTQLQSIKAIQQQAYFMDKRIGVQKAIATRLKQLDKAQQLVKQYEAMSYYETQILEKDNNAFVCGIDEVGRGPLAGPVVACAVILNSGHQFTGLNDSKQLSSKKRKMLESQLLEDLYAYAFGYASVEEIDQINIYEATKLAMNRAIDGLPVKPTHLLIDAMTLETDIPQTSLIKGDAKSVSIAAASVLAKENRDRYMIKLAQKSPGYGFEKNVGYGTQQHLDGIKQYGILNEHRKTFEPIKSLYK</sequence>
<dbReference type="Proteomes" id="UP000254412">
    <property type="component" value="Unassembled WGS sequence"/>
</dbReference>
<evidence type="ECO:0000256" key="7">
    <source>
        <dbReference type="ARBA" id="ARBA00019179"/>
    </source>
</evidence>
<dbReference type="InterPro" id="IPR001352">
    <property type="entry name" value="RNase_HII/HIII"/>
</dbReference>
<comment type="cofactor">
    <cofactor evidence="2">
        <name>Mg(2+)</name>
        <dbReference type="ChEBI" id="CHEBI:18420"/>
    </cofactor>
</comment>
<evidence type="ECO:0000256" key="16">
    <source>
        <dbReference type="RuleBase" id="RU003515"/>
    </source>
</evidence>